<reference evidence="1 2" key="1">
    <citation type="journal article" date="2018" name="PLoS Genet.">
        <title>Population sequencing reveals clonal diversity and ancestral inbreeding in the grapevine cultivar Chardonnay.</title>
        <authorList>
            <person name="Roach M.J."/>
            <person name="Johnson D.L."/>
            <person name="Bohlmann J."/>
            <person name="van Vuuren H.J."/>
            <person name="Jones S.J."/>
            <person name="Pretorius I.S."/>
            <person name="Schmidt S.A."/>
            <person name="Borneman A.R."/>
        </authorList>
    </citation>
    <scope>NUCLEOTIDE SEQUENCE [LARGE SCALE GENOMIC DNA]</scope>
    <source>
        <strain evidence="2">cv. Chardonnay</strain>
        <tissue evidence="1">Leaf</tissue>
    </source>
</reference>
<gene>
    <name evidence="1" type="ORF">CK203_070503</name>
</gene>
<organism evidence="1 2">
    <name type="scientific">Vitis vinifera</name>
    <name type="common">Grape</name>
    <dbReference type="NCBI Taxonomy" id="29760"/>
    <lineage>
        <taxon>Eukaryota</taxon>
        <taxon>Viridiplantae</taxon>
        <taxon>Streptophyta</taxon>
        <taxon>Embryophyta</taxon>
        <taxon>Tracheophyta</taxon>
        <taxon>Spermatophyta</taxon>
        <taxon>Magnoliopsida</taxon>
        <taxon>eudicotyledons</taxon>
        <taxon>Gunneridae</taxon>
        <taxon>Pentapetalae</taxon>
        <taxon>rosids</taxon>
        <taxon>Vitales</taxon>
        <taxon>Vitaceae</taxon>
        <taxon>Viteae</taxon>
        <taxon>Vitis</taxon>
    </lineage>
</organism>
<protein>
    <submittedName>
        <fullName evidence="1">Uncharacterized protein</fullName>
    </submittedName>
</protein>
<evidence type="ECO:0000313" key="2">
    <source>
        <dbReference type="Proteomes" id="UP000288805"/>
    </source>
</evidence>
<comment type="caution">
    <text evidence="1">The sequence shown here is derived from an EMBL/GenBank/DDBJ whole genome shotgun (WGS) entry which is preliminary data.</text>
</comment>
<sequence>MSCVAGTTTTVLRHAELPASRSSSSMLVQPRLPMPTIAPLSCTSVLHRASSRSSSATKAMFV</sequence>
<dbReference type="EMBL" id="QGNW01001068">
    <property type="protein sequence ID" value="RVW57074.1"/>
    <property type="molecule type" value="Genomic_DNA"/>
</dbReference>
<dbReference type="Proteomes" id="UP000288805">
    <property type="component" value="Unassembled WGS sequence"/>
</dbReference>
<name>A0A438FAW8_VITVI</name>
<dbReference type="AlphaFoldDB" id="A0A438FAW8"/>
<proteinExistence type="predicted"/>
<evidence type="ECO:0000313" key="1">
    <source>
        <dbReference type="EMBL" id="RVW57074.1"/>
    </source>
</evidence>
<accession>A0A438FAW8</accession>